<dbReference type="Proteomes" id="UP000193224">
    <property type="component" value="Unassembled WGS sequence"/>
</dbReference>
<protein>
    <submittedName>
        <fullName evidence="1">Uncharacterized protein</fullName>
    </submittedName>
</protein>
<keyword evidence="2" id="KW-1185">Reference proteome</keyword>
<evidence type="ECO:0000313" key="2">
    <source>
        <dbReference type="Proteomes" id="UP000193224"/>
    </source>
</evidence>
<sequence>MCGLAHYFESEGLSTVLVGFVREHIEAIKPPRALFLDFPMGRGMGKPNDPVFQKKVIREAFGLLDTDSGPVISDFPEVIPVKDGRMGYALPPELVLSVEDIGDVDAVLAEVKAEMAALRPDYEAAVAARGRTTVGASGLEIEEFAPFVAGFLNGEMPQSPRKGMPAIPLLKLVVEDLEAYFTETRTHRDSIDDLELMGKWFWEESKTGRMLLLLEAVSIASDNKVMLQIVEMSLMAPRFWSEGPLPGTSAAGW</sequence>
<accession>A0A1X7BKX0</accession>
<dbReference type="RefSeq" id="WP_085798290.1">
    <property type="nucleotide sequence ID" value="NZ_JAIMIB010000001.1"/>
</dbReference>
<dbReference type="EMBL" id="FWXB01000001">
    <property type="protein sequence ID" value="SMC10305.1"/>
    <property type="molecule type" value="Genomic_DNA"/>
</dbReference>
<name>A0A1X7BKX0_9RHOB</name>
<reference evidence="1 2" key="1">
    <citation type="submission" date="2017-03" db="EMBL/GenBank/DDBJ databases">
        <authorList>
            <person name="Afonso C.L."/>
            <person name="Miller P.J."/>
            <person name="Scott M.A."/>
            <person name="Spackman E."/>
            <person name="Goraichik I."/>
            <person name="Dimitrov K.M."/>
            <person name="Suarez D.L."/>
            <person name="Swayne D.E."/>
        </authorList>
    </citation>
    <scope>NUCLEOTIDE SEQUENCE [LARGE SCALE GENOMIC DNA]</scope>
    <source>
        <strain evidence="1 2">CECT 7745</strain>
    </source>
</reference>
<dbReference type="AlphaFoldDB" id="A0A1X7BKX0"/>
<proteinExistence type="predicted"/>
<gene>
    <name evidence="1" type="ORF">ROA7745_00110</name>
</gene>
<organism evidence="1 2">
    <name type="scientific">Roseovarius aestuarii</name>
    <dbReference type="NCBI Taxonomy" id="475083"/>
    <lineage>
        <taxon>Bacteria</taxon>
        <taxon>Pseudomonadati</taxon>
        <taxon>Pseudomonadota</taxon>
        <taxon>Alphaproteobacteria</taxon>
        <taxon>Rhodobacterales</taxon>
        <taxon>Roseobacteraceae</taxon>
        <taxon>Roseovarius</taxon>
    </lineage>
</organism>
<evidence type="ECO:0000313" key="1">
    <source>
        <dbReference type="EMBL" id="SMC10305.1"/>
    </source>
</evidence>